<dbReference type="EMBL" id="CAMPGE010019346">
    <property type="protein sequence ID" value="CAI2377690.1"/>
    <property type="molecule type" value="Genomic_DNA"/>
</dbReference>
<comment type="caution">
    <text evidence="1">The sequence shown here is derived from an EMBL/GenBank/DDBJ whole genome shotgun (WGS) entry which is preliminary data.</text>
</comment>
<sequence length="266" mass="31339">METYNQPSCATSQLKRTKLIELEVKLLAAEQHFHQMKNTFDEDYLSLSLYEETYYEVHFDEKYSDSVFIKAAKGPLRFTTSKQEMRILCDNNAMKNKNFKRFWKLGNSKFEIFKLWPRRFRYSIPNINPSPIFPDLIRVLCNVTREMTFTKFVFDCKKLVSILAACSQSDHAFFAQCNIVGRKVTTQIKGHSKLQTLRLLKRGNHHDYMWEPTYVDKFLHCVSICPCQTTLKSILLENLRLNTQDSINLKSKYGFDNAEIRIRKLS</sequence>
<accession>A0AAD2D2F8</accession>
<reference evidence="1" key="1">
    <citation type="submission" date="2023-07" db="EMBL/GenBank/DDBJ databases">
        <authorList>
            <consortium name="AG Swart"/>
            <person name="Singh M."/>
            <person name="Singh A."/>
            <person name="Seah K."/>
            <person name="Emmerich C."/>
        </authorList>
    </citation>
    <scope>NUCLEOTIDE SEQUENCE</scope>
    <source>
        <strain evidence="1">DP1</strain>
    </source>
</reference>
<gene>
    <name evidence="1" type="ORF">ECRASSUSDP1_LOCUS19078</name>
</gene>
<evidence type="ECO:0000313" key="1">
    <source>
        <dbReference type="EMBL" id="CAI2377690.1"/>
    </source>
</evidence>
<dbReference type="Proteomes" id="UP001295684">
    <property type="component" value="Unassembled WGS sequence"/>
</dbReference>
<protein>
    <submittedName>
        <fullName evidence="1">Uncharacterized protein</fullName>
    </submittedName>
</protein>
<evidence type="ECO:0000313" key="2">
    <source>
        <dbReference type="Proteomes" id="UP001295684"/>
    </source>
</evidence>
<organism evidence="1 2">
    <name type="scientific">Euplotes crassus</name>
    <dbReference type="NCBI Taxonomy" id="5936"/>
    <lineage>
        <taxon>Eukaryota</taxon>
        <taxon>Sar</taxon>
        <taxon>Alveolata</taxon>
        <taxon>Ciliophora</taxon>
        <taxon>Intramacronucleata</taxon>
        <taxon>Spirotrichea</taxon>
        <taxon>Hypotrichia</taxon>
        <taxon>Euplotida</taxon>
        <taxon>Euplotidae</taxon>
        <taxon>Moneuplotes</taxon>
    </lineage>
</organism>
<dbReference type="AlphaFoldDB" id="A0AAD2D2F8"/>
<proteinExistence type="predicted"/>
<keyword evidence="2" id="KW-1185">Reference proteome</keyword>
<name>A0AAD2D2F8_EUPCR</name>